<dbReference type="RefSeq" id="WP_284057032.1">
    <property type="nucleotide sequence ID" value="NZ_JAMSLR010000005.1"/>
</dbReference>
<evidence type="ECO:0000313" key="3">
    <source>
        <dbReference type="Proteomes" id="UP001165306"/>
    </source>
</evidence>
<gene>
    <name evidence="2" type="ORF">NET02_08845</name>
</gene>
<protein>
    <submittedName>
        <fullName evidence="2">Beta-lactamase family protein</fullName>
    </submittedName>
</protein>
<dbReference type="Proteomes" id="UP001165306">
    <property type="component" value="Unassembled WGS sequence"/>
</dbReference>
<comment type="caution">
    <text evidence="2">The sequence shown here is derived from an EMBL/GenBank/DDBJ whole genome shotgun (WGS) entry which is preliminary data.</text>
</comment>
<sequence length="451" mass="49148">MNGSQQLARVVEQACQRHGVPGMVIGVLRGDAERVVHAYGVASVETGCPVRRDTLFQIGSITKVFLATLAMRLVEEGRLDLDEPVTSYLPDLRLSDPETQQRLTMRHLLTHTSGILGDHFQDYGLGDDALARYVADLHQIPQVHPLGRCWSYCNSGFSLAGRVIEVLTGQPFESAMRELLFEPLGLERAFFFAHDIIGYPLAVGHRAGDDGQPEVVRDFPLPRSVHPAGGITATVDDLLAFAAFHLGLARPERSPVSAASIALMQEPQTPAANWADHYGLGWALWSLGGTRVVGHGGSTNGSQAHLTLLPERRAAIASLTNHDDGSAAYLEVESWLLAEEFGLRPTPPPLVTLSEAELARFAGEYSYPLARLTVRPAAGGLWLDVVQTGGLSRRPREQRLSPLFLRPVGRNVFVSGLPVAVPNRVDFLSEEGAECPRWIRAFGRLAERVMG</sequence>
<dbReference type="PANTHER" id="PTHR46825">
    <property type="entry name" value="D-ALANYL-D-ALANINE-CARBOXYPEPTIDASE/ENDOPEPTIDASE AMPH"/>
    <property type="match status" value="1"/>
</dbReference>
<dbReference type="SUPFAM" id="SSF56601">
    <property type="entry name" value="beta-lactamase/transpeptidase-like"/>
    <property type="match status" value="1"/>
</dbReference>
<organism evidence="2 3">
    <name type="scientific">Thermalbibacter longus</name>
    <dbReference type="NCBI Taxonomy" id="2951981"/>
    <lineage>
        <taxon>Bacteria</taxon>
        <taxon>Pseudomonadati</taxon>
        <taxon>Thermomicrobiota</taxon>
        <taxon>Thermomicrobia</taxon>
        <taxon>Thermomicrobiales</taxon>
        <taxon>Thermomicrobiaceae</taxon>
        <taxon>Thermalbibacter</taxon>
    </lineage>
</organism>
<dbReference type="Pfam" id="PF00144">
    <property type="entry name" value="Beta-lactamase"/>
    <property type="match status" value="1"/>
</dbReference>
<evidence type="ECO:0000313" key="2">
    <source>
        <dbReference type="EMBL" id="MCM8749251.1"/>
    </source>
</evidence>
<dbReference type="Gene3D" id="3.40.710.10">
    <property type="entry name" value="DD-peptidase/beta-lactamase superfamily"/>
    <property type="match status" value="1"/>
</dbReference>
<keyword evidence="3" id="KW-1185">Reference proteome</keyword>
<accession>A0AA42B9Z5</accession>
<proteinExistence type="predicted"/>
<dbReference type="PANTHER" id="PTHR46825:SF8">
    <property type="entry name" value="BETA-LACTAMASE-RELATED"/>
    <property type="match status" value="1"/>
</dbReference>
<name>A0AA42B9Z5_9BACT</name>
<feature type="domain" description="Beta-lactamase-related" evidence="1">
    <location>
        <begin position="7"/>
        <end position="326"/>
    </location>
</feature>
<dbReference type="InterPro" id="IPR050491">
    <property type="entry name" value="AmpC-like"/>
</dbReference>
<dbReference type="InterPro" id="IPR012338">
    <property type="entry name" value="Beta-lactam/transpept-like"/>
</dbReference>
<reference evidence="2" key="1">
    <citation type="submission" date="2022-06" db="EMBL/GenBank/DDBJ databases">
        <title>CFH 74404 Thermomicrobiaceae sp.</title>
        <authorList>
            <person name="Ming H."/>
            <person name="Li W.-J."/>
            <person name="Zhao Z."/>
        </authorList>
    </citation>
    <scope>NUCLEOTIDE SEQUENCE</scope>
    <source>
        <strain evidence="2">CFH 74404</strain>
    </source>
</reference>
<dbReference type="InterPro" id="IPR001466">
    <property type="entry name" value="Beta-lactam-related"/>
</dbReference>
<evidence type="ECO:0000259" key="1">
    <source>
        <dbReference type="Pfam" id="PF00144"/>
    </source>
</evidence>
<dbReference type="AlphaFoldDB" id="A0AA42B9Z5"/>
<dbReference type="EMBL" id="JAMSLR010000005">
    <property type="protein sequence ID" value="MCM8749251.1"/>
    <property type="molecule type" value="Genomic_DNA"/>
</dbReference>